<evidence type="ECO:0000313" key="4">
    <source>
        <dbReference type="Proteomes" id="UP001596203"/>
    </source>
</evidence>
<dbReference type="PANTHER" id="PTHR33055:SF3">
    <property type="entry name" value="PUTATIVE TRANSPOSASE FOR IS117-RELATED"/>
    <property type="match status" value="1"/>
</dbReference>
<dbReference type="InterPro" id="IPR047650">
    <property type="entry name" value="Transpos_IS110"/>
</dbReference>
<proteinExistence type="predicted"/>
<gene>
    <name evidence="3" type="ORF">ACFP2T_47935</name>
</gene>
<dbReference type="NCBIfam" id="NF033542">
    <property type="entry name" value="transpos_IS110"/>
    <property type="match status" value="1"/>
</dbReference>
<feature type="non-terminal residue" evidence="3">
    <location>
        <position position="401"/>
    </location>
</feature>
<dbReference type="Pfam" id="PF01548">
    <property type="entry name" value="DEDD_Tnp_IS110"/>
    <property type="match status" value="1"/>
</dbReference>
<dbReference type="Proteomes" id="UP001596203">
    <property type="component" value="Unassembled WGS sequence"/>
</dbReference>
<feature type="domain" description="Transposase IS116/IS110/IS902 C-terminal" evidence="2">
    <location>
        <begin position="282"/>
        <end position="364"/>
    </location>
</feature>
<dbReference type="RefSeq" id="WP_377434787.1">
    <property type="nucleotide sequence ID" value="NZ_JBHSPR010000143.1"/>
</dbReference>
<evidence type="ECO:0000259" key="1">
    <source>
        <dbReference type="Pfam" id="PF01548"/>
    </source>
</evidence>
<feature type="domain" description="Transposase IS110-like N-terminal" evidence="1">
    <location>
        <begin position="4"/>
        <end position="170"/>
    </location>
</feature>
<dbReference type="InterPro" id="IPR003346">
    <property type="entry name" value="Transposase_20"/>
</dbReference>
<evidence type="ECO:0000259" key="2">
    <source>
        <dbReference type="Pfam" id="PF02371"/>
    </source>
</evidence>
<keyword evidence="4" id="KW-1185">Reference proteome</keyword>
<protein>
    <submittedName>
        <fullName evidence="3">IS110 family transposase</fullName>
    </submittedName>
</protein>
<name>A0ABW1KQC8_9ACTN</name>
<accession>A0ABW1KQC8</accession>
<reference evidence="4" key="1">
    <citation type="journal article" date="2019" name="Int. J. Syst. Evol. Microbiol.">
        <title>The Global Catalogue of Microorganisms (GCM) 10K type strain sequencing project: providing services to taxonomists for standard genome sequencing and annotation.</title>
        <authorList>
            <consortium name="The Broad Institute Genomics Platform"/>
            <consortium name="The Broad Institute Genome Sequencing Center for Infectious Disease"/>
            <person name="Wu L."/>
            <person name="Ma J."/>
        </authorList>
    </citation>
    <scope>NUCLEOTIDE SEQUENCE [LARGE SCALE GENOMIC DNA]</scope>
    <source>
        <strain evidence="4">ZS-35-S2</strain>
    </source>
</reference>
<dbReference type="Pfam" id="PF02371">
    <property type="entry name" value="Transposase_20"/>
    <property type="match status" value="1"/>
</dbReference>
<dbReference type="EMBL" id="JBHSPR010000143">
    <property type="protein sequence ID" value="MFC6023871.1"/>
    <property type="molecule type" value="Genomic_DNA"/>
</dbReference>
<evidence type="ECO:0000313" key="3">
    <source>
        <dbReference type="EMBL" id="MFC6023871.1"/>
    </source>
</evidence>
<sequence length="401" mass="44068">MICVGDDWAEDHHDIEVVDQDGRRLARARLPEGLEGLAKLHELIAAQMPASWAELEPVDAAARVRIGIETDRGGWVQALVTAGYQVYAINPMSVARYRERHSTSGAKSDAGDAHVLAEIVRLDHAHHRKVAGDSAQAEATKLVARAHQSLIWDRTRHVLRLRSALREFFPAALAAFEDLAAPEALELLDRAPDPDRAARLSRTQIVAALRHANRRDIETKAATIGQALRAAQLRQPRPVQAAYAAIVTSQVQIINILNVEINELGQVVADHFGQHRDADRYLSLPGLGPVLGARILGEFGDDPHRYPDGKARKNYAGTSPITRASGNRKVVLARYARNRRLGDAVHQWAFCAMRGSPGARAYYQALRQRGIGHQAALRQLGNRLVGILHGCLKTGTSYNEI</sequence>
<dbReference type="PANTHER" id="PTHR33055">
    <property type="entry name" value="TRANSPOSASE FOR INSERTION SEQUENCE ELEMENT IS1111A"/>
    <property type="match status" value="1"/>
</dbReference>
<organism evidence="3 4">
    <name type="scientific">Plantactinospora solaniradicis</name>
    <dbReference type="NCBI Taxonomy" id="1723736"/>
    <lineage>
        <taxon>Bacteria</taxon>
        <taxon>Bacillati</taxon>
        <taxon>Actinomycetota</taxon>
        <taxon>Actinomycetes</taxon>
        <taxon>Micromonosporales</taxon>
        <taxon>Micromonosporaceae</taxon>
        <taxon>Plantactinospora</taxon>
    </lineage>
</organism>
<dbReference type="InterPro" id="IPR002525">
    <property type="entry name" value="Transp_IS110-like_N"/>
</dbReference>
<comment type="caution">
    <text evidence="3">The sequence shown here is derived from an EMBL/GenBank/DDBJ whole genome shotgun (WGS) entry which is preliminary data.</text>
</comment>